<dbReference type="Gene3D" id="3.10.50.10">
    <property type="match status" value="1"/>
</dbReference>
<evidence type="ECO:0000259" key="4">
    <source>
        <dbReference type="PROSITE" id="PS51910"/>
    </source>
</evidence>
<dbReference type="RefSeq" id="WP_093041843.1">
    <property type="nucleotide sequence ID" value="NZ_FNQR01000001.1"/>
</dbReference>
<dbReference type="SUPFAM" id="SSF51445">
    <property type="entry name" value="(Trans)glycosidases"/>
    <property type="match status" value="1"/>
</dbReference>
<feature type="domain" description="LysM" evidence="3">
    <location>
        <begin position="2"/>
        <end position="46"/>
    </location>
</feature>
<protein>
    <submittedName>
        <fullName evidence="5">Spore germination protein</fullName>
    </submittedName>
</protein>
<dbReference type="CDD" id="cd00118">
    <property type="entry name" value="LysM"/>
    <property type="match status" value="3"/>
</dbReference>
<evidence type="ECO:0000313" key="5">
    <source>
        <dbReference type="EMBL" id="SDZ86103.1"/>
    </source>
</evidence>
<dbReference type="Gene3D" id="3.10.350.10">
    <property type="entry name" value="LysM domain"/>
    <property type="match status" value="3"/>
</dbReference>
<dbReference type="GO" id="GO:0016798">
    <property type="term" value="F:hydrolase activity, acting on glycosyl bonds"/>
    <property type="evidence" value="ECO:0007669"/>
    <property type="project" value="UniProtKB-KW"/>
</dbReference>
<dbReference type="InterPro" id="IPR036779">
    <property type="entry name" value="LysM_dom_sf"/>
</dbReference>
<dbReference type="Pfam" id="PF00704">
    <property type="entry name" value="Glyco_hydro_18"/>
    <property type="match status" value="1"/>
</dbReference>
<dbReference type="Proteomes" id="UP000198584">
    <property type="component" value="Unassembled WGS sequence"/>
</dbReference>
<evidence type="ECO:0000259" key="3">
    <source>
        <dbReference type="PROSITE" id="PS51782"/>
    </source>
</evidence>
<dbReference type="GO" id="GO:0005975">
    <property type="term" value="P:carbohydrate metabolic process"/>
    <property type="evidence" value="ECO:0007669"/>
    <property type="project" value="InterPro"/>
</dbReference>
<accession>A0A1H3WG75</accession>
<dbReference type="GO" id="GO:0070492">
    <property type="term" value="F:oligosaccharide binding"/>
    <property type="evidence" value="ECO:0007669"/>
    <property type="project" value="TreeGrafter"/>
</dbReference>
<feature type="domain" description="LysM" evidence="3">
    <location>
        <begin position="51"/>
        <end position="95"/>
    </location>
</feature>
<dbReference type="GO" id="GO:0012505">
    <property type="term" value="C:endomembrane system"/>
    <property type="evidence" value="ECO:0007669"/>
    <property type="project" value="TreeGrafter"/>
</dbReference>
<dbReference type="PANTHER" id="PTHR46066">
    <property type="entry name" value="CHITINASE DOMAIN-CONTAINING PROTEIN 1 FAMILY MEMBER"/>
    <property type="match status" value="1"/>
</dbReference>
<dbReference type="PANTHER" id="PTHR46066:SF2">
    <property type="entry name" value="CHITINASE DOMAIN-CONTAINING PROTEIN 1"/>
    <property type="match status" value="1"/>
</dbReference>
<dbReference type="InterPro" id="IPR011583">
    <property type="entry name" value="Chitinase_II/V-like_cat"/>
</dbReference>
<keyword evidence="2" id="KW-0326">Glycosidase</keyword>
<dbReference type="PROSITE" id="PS51910">
    <property type="entry name" value="GH18_2"/>
    <property type="match status" value="1"/>
</dbReference>
<dbReference type="InterPro" id="IPR017853">
    <property type="entry name" value="GH"/>
</dbReference>
<evidence type="ECO:0000313" key="6">
    <source>
        <dbReference type="Proteomes" id="UP000198584"/>
    </source>
</evidence>
<dbReference type="SUPFAM" id="SSF54106">
    <property type="entry name" value="LysM domain"/>
    <property type="match status" value="3"/>
</dbReference>
<dbReference type="PROSITE" id="PS51782">
    <property type="entry name" value="LYSM"/>
    <property type="match status" value="3"/>
</dbReference>
<proteinExistence type="predicted"/>
<evidence type="ECO:0000256" key="2">
    <source>
        <dbReference type="ARBA" id="ARBA00023295"/>
    </source>
</evidence>
<dbReference type="Pfam" id="PF01476">
    <property type="entry name" value="LysM"/>
    <property type="match status" value="3"/>
</dbReference>
<dbReference type="STRING" id="571932.SAMN05421743_101451"/>
<feature type="domain" description="GH18" evidence="4">
    <location>
        <begin position="150"/>
        <end position="471"/>
    </location>
</feature>
<evidence type="ECO:0000256" key="1">
    <source>
        <dbReference type="ARBA" id="ARBA00022801"/>
    </source>
</evidence>
<dbReference type="InterPro" id="IPR001223">
    <property type="entry name" value="Glyco_hydro18_cat"/>
</dbReference>
<organism evidence="5 6">
    <name type="scientific">Thalassobacillus cyri</name>
    <dbReference type="NCBI Taxonomy" id="571932"/>
    <lineage>
        <taxon>Bacteria</taxon>
        <taxon>Bacillati</taxon>
        <taxon>Bacillota</taxon>
        <taxon>Bacilli</taxon>
        <taxon>Bacillales</taxon>
        <taxon>Bacillaceae</taxon>
        <taxon>Thalassobacillus</taxon>
    </lineage>
</organism>
<dbReference type="GO" id="GO:0008061">
    <property type="term" value="F:chitin binding"/>
    <property type="evidence" value="ECO:0007669"/>
    <property type="project" value="InterPro"/>
</dbReference>
<dbReference type="OrthoDB" id="9769314at2"/>
<dbReference type="InterPro" id="IPR041704">
    <property type="entry name" value="CFLE_GH18"/>
</dbReference>
<name>A0A1H3WG75_9BACI</name>
<dbReference type="InterPro" id="IPR029070">
    <property type="entry name" value="Chitinase_insertion_sf"/>
</dbReference>
<dbReference type="EMBL" id="FNQR01000001">
    <property type="protein sequence ID" value="SDZ86103.1"/>
    <property type="molecule type" value="Genomic_DNA"/>
</dbReference>
<feature type="domain" description="LysM" evidence="3">
    <location>
        <begin position="98"/>
        <end position="142"/>
    </location>
</feature>
<sequence>MQFHVVVSGETLWAIARRYRSNMNQIILANQIKNPDVLVAGQALAIPEPGREYVVQAGDTLWAIAQRYGISVQDLAQVNQISNPALIFVGDMLVLPYFPYTVQSGDTLWAISRRFGASMQRIIQINTITNPSMLSVGQILYIPREPRPVTEINAYITNMSEEGRREVLALGRNFTYLSPFTYSIREDGTITDLNDAGVLEAADTANIAPLLVLTNFRGRSFDSDIAATLLRSPELQETLLTNILSTMEAKGYTGLNVDFEYVYPEDRENYNNFLRRAVARLRPEGYTVSTALAPKESADQQGLLYEAHDYAAHGEILDFVVIMTYEWGWAGGEPWAIAPINKVRDVLDYAVTEIPREKILMGIPLYGRDWKIPWVQGTFARTVSPKEAVQLAQRYGVDIQYDETYQSPFFRYVDGTGQEHEVWFEDARSVQAKYDTIKAYGLRGGSYWVLGSTFPQNWPVLRDNFMIRKYS</sequence>
<dbReference type="CDD" id="cd02874">
    <property type="entry name" value="GH18_CFLE_spore_hydrolase"/>
    <property type="match status" value="1"/>
</dbReference>
<keyword evidence="6" id="KW-1185">Reference proteome</keyword>
<gene>
    <name evidence="5" type="ORF">SAMN05421743_101451</name>
</gene>
<dbReference type="Gene3D" id="3.20.20.80">
    <property type="entry name" value="Glycosidases"/>
    <property type="match status" value="1"/>
</dbReference>
<dbReference type="AlphaFoldDB" id="A0A1H3WG75"/>
<dbReference type="SMART" id="SM00636">
    <property type="entry name" value="Glyco_18"/>
    <property type="match status" value="1"/>
</dbReference>
<dbReference type="InterPro" id="IPR018392">
    <property type="entry name" value="LysM"/>
</dbReference>
<keyword evidence="1" id="KW-0378">Hydrolase</keyword>
<reference evidence="5 6" key="1">
    <citation type="submission" date="2016-10" db="EMBL/GenBank/DDBJ databases">
        <authorList>
            <person name="de Groot N.N."/>
        </authorList>
    </citation>
    <scope>NUCLEOTIDE SEQUENCE [LARGE SCALE GENOMIC DNA]</scope>
    <source>
        <strain evidence="5 6">CCM7597</strain>
    </source>
</reference>
<dbReference type="SMART" id="SM00257">
    <property type="entry name" value="LysM"/>
    <property type="match status" value="3"/>
</dbReference>